<dbReference type="Pfam" id="PF00107">
    <property type="entry name" value="ADH_zinc_N"/>
    <property type="match status" value="1"/>
</dbReference>
<dbReference type="EMBL" id="QZKU01000019">
    <property type="protein sequence ID" value="RJP25664.1"/>
    <property type="molecule type" value="Genomic_DNA"/>
</dbReference>
<comment type="caution">
    <text evidence="6">The sequence shown here is derived from an EMBL/GenBank/DDBJ whole genome shotgun (WGS) entry which is preliminary data.</text>
</comment>
<dbReference type="InterPro" id="IPR013149">
    <property type="entry name" value="ADH-like_C"/>
</dbReference>
<gene>
    <name evidence="6" type="ORF">C4520_01965</name>
</gene>
<evidence type="ECO:0000256" key="2">
    <source>
        <dbReference type="ARBA" id="ARBA00022833"/>
    </source>
</evidence>
<evidence type="ECO:0000313" key="6">
    <source>
        <dbReference type="EMBL" id="RJP25664.1"/>
    </source>
</evidence>
<proteinExistence type="inferred from homology"/>
<evidence type="ECO:0000256" key="4">
    <source>
        <dbReference type="RuleBase" id="RU361277"/>
    </source>
</evidence>
<keyword evidence="3" id="KW-0560">Oxidoreductase</keyword>
<dbReference type="SUPFAM" id="SSF50129">
    <property type="entry name" value="GroES-like"/>
    <property type="match status" value="1"/>
</dbReference>
<dbReference type="InterPro" id="IPR020843">
    <property type="entry name" value="ER"/>
</dbReference>
<name>A0A3A4PCH7_ABYX5</name>
<dbReference type="SMART" id="SM00829">
    <property type="entry name" value="PKS_ER"/>
    <property type="match status" value="1"/>
</dbReference>
<dbReference type="PANTHER" id="PTHR43401">
    <property type="entry name" value="L-THREONINE 3-DEHYDROGENASE"/>
    <property type="match status" value="1"/>
</dbReference>
<dbReference type="InterPro" id="IPR002328">
    <property type="entry name" value="ADH_Zn_CS"/>
</dbReference>
<dbReference type="InterPro" id="IPR036291">
    <property type="entry name" value="NAD(P)-bd_dom_sf"/>
</dbReference>
<dbReference type="GO" id="GO:0008270">
    <property type="term" value="F:zinc ion binding"/>
    <property type="evidence" value="ECO:0007669"/>
    <property type="project" value="InterPro"/>
</dbReference>
<evidence type="ECO:0000313" key="7">
    <source>
        <dbReference type="Proteomes" id="UP000265882"/>
    </source>
</evidence>
<feature type="domain" description="Enoyl reductase (ER)" evidence="5">
    <location>
        <begin position="7"/>
        <end position="334"/>
    </location>
</feature>
<evidence type="ECO:0000256" key="3">
    <source>
        <dbReference type="ARBA" id="ARBA00023002"/>
    </source>
</evidence>
<dbReference type="AlphaFoldDB" id="A0A3A4PCH7"/>
<protein>
    <recommendedName>
        <fullName evidence="5">Enoyl reductase (ER) domain-containing protein</fullName>
    </recommendedName>
</protein>
<organism evidence="6 7">
    <name type="scientific">Abyssobacteria bacterium (strain SURF_5)</name>
    <dbReference type="NCBI Taxonomy" id="2093360"/>
    <lineage>
        <taxon>Bacteria</taxon>
        <taxon>Pseudomonadati</taxon>
        <taxon>Candidatus Hydrogenedentota</taxon>
        <taxon>Candidatus Abyssobacteria</taxon>
    </lineage>
</organism>
<dbReference type="InterPro" id="IPR013154">
    <property type="entry name" value="ADH-like_N"/>
</dbReference>
<dbReference type="Pfam" id="PF08240">
    <property type="entry name" value="ADH_N"/>
    <property type="match status" value="1"/>
</dbReference>
<dbReference type="Gene3D" id="3.90.180.10">
    <property type="entry name" value="Medium-chain alcohol dehydrogenases, catalytic domain"/>
    <property type="match status" value="1"/>
</dbReference>
<comment type="similarity">
    <text evidence="4">Belongs to the zinc-containing alcohol dehydrogenase family.</text>
</comment>
<dbReference type="PROSITE" id="PS00059">
    <property type="entry name" value="ADH_ZINC"/>
    <property type="match status" value="1"/>
</dbReference>
<dbReference type="InterPro" id="IPR050129">
    <property type="entry name" value="Zn_alcohol_dh"/>
</dbReference>
<keyword evidence="1 4" id="KW-0479">Metal-binding</keyword>
<sequence>MKAAVMKDRRKMVIEETPAPKAGPGEVVLKMKYVGICGSDLHLYTTGLVPPDTIMGHECAGIVAEVGDGVEGWKIGDRVGIHGGLYCGKCFWCRRGQTNLCREVGGIGLGDMPGGYAEYLKVFPSMLLPVPEKMRLRDVALLDPFSTAFHAVRLSGFQIADTVLIMGAGPIGLCALQQLKLAGAKVVCVTERVEARARAAKAFGADLVLDPTDDVSGKLADLTDGVGVDFVFECVGIPDTTQEAFNLVRRAGKVVLVGVCMDLATVHPVLWVINEISMQATIGFVREDLLSSMKQIEKGVLRTDGLVTETISIEQLPDAFERLLSPNNEIKVLVEFAD</sequence>
<comment type="cofactor">
    <cofactor evidence="4">
        <name>Zn(2+)</name>
        <dbReference type="ChEBI" id="CHEBI:29105"/>
    </cofactor>
</comment>
<dbReference type="Proteomes" id="UP000265882">
    <property type="component" value="Unassembled WGS sequence"/>
</dbReference>
<accession>A0A3A4PCH7</accession>
<dbReference type="InterPro" id="IPR011032">
    <property type="entry name" value="GroES-like_sf"/>
</dbReference>
<evidence type="ECO:0000259" key="5">
    <source>
        <dbReference type="SMART" id="SM00829"/>
    </source>
</evidence>
<keyword evidence="2 4" id="KW-0862">Zinc</keyword>
<reference evidence="6 7" key="1">
    <citation type="journal article" date="2017" name="ISME J.">
        <title>Energy and carbon metabolisms in a deep terrestrial subsurface fluid microbial community.</title>
        <authorList>
            <person name="Momper L."/>
            <person name="Jungbluth S.P."/>
            <person name="Lee M.D."/>
            <person name="Amend J.P."/>
        </authorList>
    </citation>
    <scope>NUCLEOTIDE SEQUENCE [LARGE SCALE GENOMIC DNA]</scope>
    <source>
        <strain evidence="6">SURF_5</strain>
    </source>
</reference>
<evidence type="ECO:0000256" key="1">
    <source>
        <dbReference type="ARBA" id="ARBA00022723"/>
    </source>
</evidence>
<dbReference type="SUPFAM" id="SSF51735">
    <property type="entry name" value="NAD(P)-binding Rossmann-fold domains"/>
    <property type="match status" value="1"/>
</dbReference>
<dbReference type="Gene3D" id="3.40.50.720">
    <property type="entry name" value="NAD(P)-binding Rossmann-like Domain"/>
    <property type="match status" value="1"/>
</dbReference>
<dbReference type="GO" id="GO:0016616">
    <property type="term" value="F:oxidoreductase activity, acting on the CH-OH group of donors, NAD or NADP as acceptor"/>
    <property type="evidence" value="ECO:0007669"/>
    <property type="project" value="UniProtKB-ARBA"/>
</dbReference>
<dbReference type="PANTHER" id="PTHR43401:SF2">
    <property type="entry name" value="L-THREONINE 3-DEHYDROGENASE"/>
    <property type="match status" value="1"/>
</dbReference>